<proteinExistence type="predicted"/>
<comment type="caution">
    <text evidence="1">The sequence shown here is derived from an EMBL/GenBank/DDBJ whole genome shotgun (WGS) entry which is preliminary data.</text>
</comment>
<protein>
    <submittedName>
        <fullName evidence="1">Uncharacterized protein</fullName>
    </submittedName>
</protein>
<name>A0AAD5S552_9FUNG</name>
<dbReference type="EMBL" id="JADGJD010001579">
    <property type="protein sequence ID" value="KAJ3040170.1"/>
    <property type="molecule type" value="Genomic_DNA"/>
</dbReference>
<reference evidence="1" key="1">
    <citation type="submission" date="2020-05" db="EMBL/GenBank/DDBJ databases">
        <title>Phylogenomic resolution of chytrid fungi.</title>
        <authorList>
            <person name="Stajich J.E."/>
            <person name="Amses K."/>
            <person name="Simmons R."/>
            <person name="Seto K."/>
            <person name="Myers J."/>
            <person name="Bonds A."/>
            <person name="Quandt C.A."/>
            <person name="Barry K."/>
            <person name="Liu P."/>
            <person name="Grigoriev I."/>
            <person name="Longcore J.E."/>
            <person name="James T.Y."/>
        </authorList>
    </citation>
    <scope>NUCLEOTIDE SEQUENCE</scope>
    <source>
        <strain evidence="1">JEL0318</strain>
    </source>
</reference>
<organism evidence="1 2">
    <name type="scientific">Rhizophlyctis rosea</name>
    <dbReference type="NCBI Taxonomy" id="64517"/>
    <lineage>
        <taxon>Eukaryota</taxon>
        <taxon>Fungi</taxon>
        <taxon>Fungi incertae sedis</taxon>
        <taxon>Chytridiomycota</taxon>
        <taxon>Chytridiomycota incertae sedis</taxon>
        <taxon>Chytridiomycetes</taxon>
        <taxon>Rhizophlyctidales</taxon>
        <taxon>Rhizophlyctidaceae</taxon>
        <taxon>Rhizophlyctis</taxon>
    </lineage>
</organism>
<evidence type="ECO:0000313" key="2">
    <source>
        <dbReference type="Proteomes" id="UP001212841"/>
    </source>
</evidence>
<keyword evidence="2" id="KW-1185">Reference proteome</keyword>
<feature type="non-terminal residue" evidence="1">
    <location>
        <position position="1"/>
    </location>
</feature>
<accession>A0AAD5S552</accession>
<gene>
    <name evidence="1" type="ORF">HK097_002624</name>
</gene>
<evidence type="ECO:0000313" key="1">
    <source>
        <dbReference type="EMBL" id="KAJ3040170.1"/>
    </source>
</evidence>
<dbReference type="AlphaFoldDB" id="A0AAD5S552"/>
<sequence>DLRRWADEWASEFDYHQHFNNCHTFIDAFYTDFMGHEFASMGMLAFFLDARLLAGTTWWKRWEDEFGIAAMEAFGTVVLRLGVKTEYVERMAQSLLPGVEVHHIDKSCKMYKIDNGGNVRNEKAISYRYGLSDGFKLVRSIM</sequence>
<dbReference type="Proteomes" id="UP001212841">
    <property type="component" value="Unassembled WGS sequence"/>
</dbReference>